<accession>A0A9N8ZZM9</accession>
<evidence type="ECO:0000256" key="4">
    <source>
        <dbReference type="RuleBase" id="RU363090"/>
    </source>
</evidence>
<evidence type="ECO:0000313" key="5">
    <source>
        <dbReference type="EMBL" id="CAG8512083.1"/>
    </source>
</evidence>
<evidence type="ECO:0000256" key="3">
    <source>
        <dbReference type="ARBA" id="ARBA00022777"/>
    </source>
</evidence>
<gene>
    <name evidence="5" type="ORF">FCALED_LOCUS4251</name>
</gene>
<dbReference type="SUPFAM" id="SSF56104">
    <property type="entry name" value="SAICAR synthase-like"/>
    <property type="match status" value="1"/>
</dbReference>
<dbReference type="PANTHER" id="PTHR12400">
    <property type="entry name" value="INOSITOL POLYPHOSPHATE KINASE"/>
    <property type="match status" value="1"/>
</dbReference>
<name>A0A9N8ZZM9_9GLOM</name>
<protein>
    <recommendedName>
        <fullName evidence="4">Kinase</fullName>
        <ecNumber evidence="4">2.7.-.-</ecNumber>
    </recommendedName>
</protein>
<reference evidence="5" key="1">
    <citation type="submission" date="2021-06" db="EMBL/GenBank/DDBJ databases">
        <authorList>
            <person name="Kallberg Y."/>
            <person name="Tangrot J."/>
            <person name="Rosling A."/>
        </authorList>
    </citation>
    <scope>NUCLEOTIDE SEQUENCE</scope>
    <source>
        <strain evidence="5">UK204</strain>
    </source>
</reference>
<keyword evidence="2 4" id="KW-0808">Transferase</keyword>
<proteinExistence type="inferred from homology"/>
<dbReference type="GO" id="GO:0000824">
    <property type="term" value="F:inositol-1,4,5,6-tetrakisphosphate 3-kinase activity"/>
    <property type="evidence" value="ECO:0007669"/>
    <property type="project" value="TreeGrafter"/>
</dbReference>
<dbReference type="OrthoDB" id="338650at2759"/>
<dbReference type="Gene3D" id="3.30.470.160">
    <property type="entry name" value="Inositol polyphosphate kinase"/>
    <property type="match status" value="1"/>
</dbReference>
<dbReference type="InterPro" id="IPR038286">
    <property type="entry name" value="IPK_sf"/>
</dbReference>
<organism evidence="5 6">
    <name type="scientific">Funneliformis caledonium</name>
    <dbReference type="NCBI Taxonomy" id="1117310"/>
    <lineage>
        <taxon>Eukaryota</taxon>
        <taxon>Fungi</taxon>
        <taxon>Fungi incertae sedis</taxon>
        <taxon>Mucoromycota</taxon>
        <taxon>Glomeromycotina</taxon>
        <taxon>Glomeromycetes</taxon>
        <taxon>Glomerales</taxon>
        <taxon>Glomeraceae</taxon>
        <taxon>Funneliformis</taxon>
    </lineage>
</organism>
<dbReference type="InterPro" id="IPR005522">
    <property type="entry name" value="IPK"/>
</dbReference>
<keyword evidence="6" id="KW-1185">Reference proteome</keyword>
<dbReference type="EMBL" id="CAJVPQ010000809">
    <property type="protein sequence ID" value="CAG8512083.1"/>
    <property type="molecule type" value="Genomic_DNA"/>
</dbReference>
<dbReference type="GO" id="GO:0005634">
    <property type="term" value="C:nucleus"/>
    <property type="evidence" value="ECO:0007669"/>
    <property type="project" value="TreeGrafter"/>
</dbReference>
<dbReference type="AlphaFoldDB" id="A0A9N8ZZM9"/>
<dbReference type="Pfam" id="PF03770">
    <property type="entry name" value="IPK"/>
    <property type="match status" value="1"/>
</dbReference>
<evidence type="ECO:0000256" key="2">
    <source>
        <dbReference type="ARBA" id="ARBA00022679"/>
    </source>
</evidence>
<sequence length="313" mass="35715">MTFQEKEKNTTTTFQKFDHQIGGHDRLLSVNDGSVVIKPCNDIEKEFYENSVLHPDFAEWIPKYYGSLQLQGVQSSVTTDIASNEQKTIENFIQSVKEEISSQHANVTGAVCIENLLSSFKKPCIMDLKLGTQLWGEDADDSKRQKMIQKANKTTSGSIGIRIVGFQVYQRSTDSYINFTKEDSYKATPDTVQSILSKFFTAEISNDHRRLIIERFLSDLESYLKVLENQEVRLISSSLFFVYEGDSDALTEAIKKEQDEIKVDDINNVTDLKMIDFAHSFFRKGIGKDEGVLFGLRNTINYFKGLSIEEKHH</sequence>
<dbReference type="EC" id="2.7.-.-" evidence="4"/>
<dbReference type="GO" id="GO:0005737">
    <property type="term" value="C:cytoplasm"/>
    <property type="evidence" value="ECO:0007669"/>
    <property type="project" value="TreeGrafter"/>
</dbReference>
<keyword evidence="3 4" id="KW-0418">Kinase</keyword>
<comment type="similarity">
    <text evidence="1 4">Belongs to the inositol phosphokinase (IPK) family.</text>
</comment>
<dbReference type="PANTHER" id="PTHR12400:SF103">
    <property type="entry name" value="INOSITOL POLYPHOSPHATE MULTIKINASE"/>
    <property type="match status" value="1"/>
</dbReference>
<comment type="caution">
    <text evidence="5">The sequence shown here is derived from an EMBL/GenBank/DDBJ whole genome shotgun (WGS) entry which is preliminary data.</text>
</comment>
<dbReference type="Proteomes" id="UP000789570">
    <property type="component" value="Unassembled WGS sequence"/>
</dbReference>
<evidence type="ECO:0000313" key="6">
    <source>
        <dbReference type="Proteomes" id="UP000789570"/>
    </source>
</evidence>
<dbReference type="GO" id="GO:0032958">
    <property type="term" value="P:inositol phosphate biosynthetic process"/>
    <property type="evidence" value="ECO:0007669"/>
    <property type="project" value="InterPro"/>
</dbReference>
<dbReference type="GO" id="GO:0008440">
    <property type="term" value="F:inositol-1,4,5-trisphosphate 3-kinase activity"/>
    <property type="evidence" value="ECO:0007669"/>
    <property type="project" value="TreeGrafter"/>
</dbReference>
<evidence type="ECO:0000256" key="1">
    <source>
        <dbReference type="ARBA" id="ARBA00007374"/>
    </source>
</evidence>
<dbReference type="GO" id="GO:0046854">
    <property type="term" value="P:phosphatidylinositol phosphate biosynthetic process"/>
    <property type="evidence" value="ECO:0007669"/>
    <property type="project" value="TreeGrafter"/>
</dbReference>